<name>A0AA88HQE1_ARTSF</name>
<feature type="compositionally biased region" description="Polar residues" evidence="1">
    <location>
        <begin position="354"/>
        <end position="368"/>
    </location>
</feature>
<feature type="region of interest" description="Disordered" evidence="1">
    <location>
        <begin position="382"/>
        <end position="401"/>
    </location>
</feature>
<dbReference type="InterPro" id="IPR051435">
    <property type="entry name" value="RING_finger_E3_ubiq-ligases"/>
</dbReference>
<evidence type="ECO:0000256" key="1">
    <source>
        <dbReference type="SAM" id="MobiDB-lite"/>
    </source>
</evidence>
<feature type="region of interest" description="Disordered" evidence="1">
    <location>
        <begin position="338"/>
        <end position="368"/>
    </location>
</feature>
<accession>A0AA88HQE1</accession>
<feature type="compositionally biased region" description="Basic residues" evidence="1">
    <location>
        <begin position="382"/>
        <end position="396"/>
    </location>
</feature>
<dbReference type="Gene3D" id="2.40.100.10">
    <property type="entry name" value="Cyclophilin-like"/>
    <property type="match status" value="1"/>
</dbReference>
<dbReference type="AlphaFoldDB" id="A0AA88HQE1"/>
<dbReference type="InterPro" id="IPR029000">
    <property type="entry name" value="Cyclophilin-like_dom_sf"/>
</dbReference>
<dbReference type="PROSITE" id="PS50072">
    <property type="entry name" value="CSA_PPIASE_2"/>
    <property type="match status" value="1"/>
</dbReference>
<protein>
    <recommendedName>
        <fullName evidence="2">PPIase cyclophilin-type domain-containing protein</fullName>
    </recommendedName>
</protein>
<evidence type="ECO:0000259" key="2">
    <source>
        <dbReference type="PROSITE" id="PS50072"/>
    </source>
</evidence>
<evidence type="ECO:0000313" key="3">
    <source>
        <dbReference type="EMBL" id="KAK2711966.1"/>
    </source>
</evidence>
<proteinExistence type="predicted"/>
<sequence length="639" mass="71637">MLHDGELKCSSCFEPFNAENRIPKLLHDYCNFCLYCLQKLEVDDHTIVCPECHEKVQLGNDGISGLKDNTHLLYTLNLQKGKKKEERGSKETPEEIKTVGTEKNADEPYWCLDCICEAEESCFFSHDIIPLSEAVDYLAGVLEKKKSSCKNDLVLARNVMSDVLRIRQYVRHHIRSLDAFLAASTSRTSSKIDEIEKTVEEMEEFKSDNIKGLKELVQKVDNIRFENAADIEESSRIGVIYKSMLNAEARINFPPPLSSLTLDFPIRVSPVASYSELLEMLASFCCLQKVVDDKLIKVSKKDILELNKRLSNNTNDEVSLGNDGELATESDSETVTEQVNQDQSELSSGEVGAKSTNHPGNCQNGDTNFNQAPSTCAVVISKKSKNKQKNQKRKPKTNSNATVISRGYAVEPKKRVSEAPYSGVSPTLPTFRSSNPHYLLSKNIPRQKERFPCEDKNIAFTTMRGAHRNIGLIGNPASTVRVFLDFHVNQKWFTCITLVLDKVAAPRMVENFESLSLSHCRPTYRGTAVKSNKPDMFLLIGDELQDKTISSFGGLFEADASPLPCRPGAIQMSPVKIEDCKRMVGNYFVIKGPSTETKQYSQSTIFGYINFDGMDSLKKLTEIHSRRNDVRICDCGVVE</sequence>
<comment type="caution">
    <text evidence="3">The sequence shown here is derived from an EMBL/GenBank/DDBJ whole genome shotgun (WGS) entry which is preliminary data.</text>
</comment>
<dbReference type="Proteomes" id="UP001187531">
    <property type="component" value="Unassembled WGS sequence"/>
</dbReference>
<dbReference type="SUPFAM" id="SSF57850">
    <property type="entry name" value="RING/U-box"/>
    <property type="match status" value="1"/>
</dbReference>
<dbReference type="Gene3D" id="3.30.40.10">
    <property type="entry name" value="Zinc/RING finger domain, C3HC4 (zinc finger)"/>
    <property type="match status" value="1"/>
</dbReference>
<organism evidence="3 4">
    <name type="scientific">Artemia franciscana</name>
    <name type="common">Brine shrimp</name>
    <name type="synonym">Artemia sanfranciscana</name>
    <dbReference type="NCBI Taxonomy" id="6661"/>
    <lineage>
        <taxon>Eukaryota</taxon>
        <taxon>Metazoa</taxon>
        <taxon>Ecdysozoa</taxon>
        <taxon>Arthropoda</taxon>
        <taxon>Crustacea</taxon>
        <taxon>Branchiopoda</taxon>
        <taxon>Anostraca</taxon>
        <taxon>Artemiidae</taxon>
        <taxon>Artemia</taxon>
    </lineage>
</organism>
<dbReference type="GO" id="GO:0016567">
    <property type="term" value="P:protein ubiquitination"/>
    <property type="evidence" value="ECO:0007669"/>
    <property type="project" value="TreeGrafter"/>
</dbReference>
<dbReference type="EMBL" id="JAVRJZ010000015">
    <property type="protein sequence ID" value="KAK2711966.1"/>
    <property type="molecule type" value="Genomic_DNA"/>
</dbReference>
<feature type="domain" description="PPIase cyclophilin-type" evidence="2">
    <location>
        <begin position="483"/>
        <end position="639"/>
    </location>
</feature>
<gene>
    <name evidence="3" type="ORF">QYM36_010858</name>
</gene>
<evidence type="ECO:0000313" key="4">
    <source>
        <dbReference type="Proteomes" id="UP001187531"/>
    </source>
</evidence>
<dbReference type="SUPFAM" id="SSF50891">
    <property type="entry name" value="Cyclophilin-like"/>
    <property type="match status" value="1"/>
</dbReference>
<dbReference type="GO" id="GO:0061630">
    <property type="term" value="F:ubiquitin protein ligase activity"/>
    <property type="evidence" value="ECO:0007669"/>
    <property type="project" value="TreeGrafter"/>
</dbReference>
<dbReference type="InterPro" id="IPR002130">
    <property type="entry name" value="Cyclophilin-type_PPIase_dom"/>
</dbReference>
<dbReference type="PANTHER" id="PTHR22791">
    <property type="entry name" value="RING-TYPE DOMAIN-CONTAINING PROTEIN"/>
    <property type="match status" value="1"/>
</dbReference>
<dbReference type="PANTHER" id="PTHR22791:SF6">
    <property type="entry name" value="RING-TYPE DOMAIN-CONTAINING PROTEIN"/>
    <property type="match status" value="1"/>
</dbReference>
<reference evidence="3" key="1">
    <citation type="submission" date="2023-07" db="EMBL/GenBank/DDBJ databases">
        <title>Chromosome-level genome assembly of Artemia franciscana.</title>
        <authorList>
            <person name="Jo E."/>
        </authorList>
    </citation>
    <scope>NUCLEOTIDE SEQUENCE</scope>
    <source>
        <tissue evidence="3">Whole body</tissue>
    </source>
</reference>
<keyword evidence="4" id="KW-1185">Reference proteome</keyword>
<feature type="compositionally biased region" description="Polar residues" evidence="1">
    <location>
        <begin position="338"/>
        <end position="347"/>
    </location>
</feature>
<dbReference type="Pfam" id="PF00160">
    <property type="entry name" value="Pro_isomerase"/>
    <property type="match status" value="1"/>
</dbReference>
<feature type="region of interest" description="Disordered" evidence="1">
    <location>
        <begin position="313"/>
        <end position="332"/>
    </location>
</feature>
<dbReference type="InterPro" id="IPR013083">
    <property type="entry name" value="Znf_RING/FYVE/PHD"/>
</dbReference>
<dbReference type="GO" id="GO:0003755">
    <property type="term" value="F:peptidyl-prolyl cis-trans isomerase activity"/>
    <property type="evidence" value="ECO:0007669"/>
    <property type="project" value="InterPro"/>
</dbReference>